<name>A0A1N7NCM9_9FLAO</name>
<dbReference type="EMBL" id="FTOI01000013">
    <property type="protein sequence ID" value="SIS96062.1"/>
    <property type="molecule type" value="Genomic_DNA"/>
</dbReference>
<sequence length="117" mass="13946">MRDDTGSIKFRIEKEKKQFWKKFCDEKQITLTSFIIDSVENRVFDNERKEILAFMEKQDNLFIKIQTNINQVARIANGQKSISDVEMEKFTSKIIQLTTLKKEQNKIFEKIYSMLAK</sequence>
<proteinExistence type="predicted"/>
<evidence type="ECO:0000313" key="2">
    <source>
        <dbReference type="Proteomes" id="UP000185839"/>
    </source>
</evidence>
<dbReference type="AlphaFoldDB" id="A0A1N7NCM9"/>
<accession>A0A1N7NCM9</accession>
<organism evidence="1 2">
    <name type="scientific">Kaistella chaponensis</name>
    <dbReference type="NCBI Taxonomy" id="713588"/>
    <lineage>
        <taxon>Bacteria</taxon>
        <taxon>Pseudomonadati</taxon>
        <taxon>Bacteroidota</taxon>
        <taxon>Flavobacteriia</taxon>
        <taxon>Flavobacteriales</taxon>
        <taxon>Weeksellaceae</taxon>
        <taxon>Chryseobacterium group</taxon>
        <taxon>Kaistella</taxon>
    </lineage>
</organism>
<dbReference type="OrthoDB" id="1150417at2"/>
<dbReference type="RefSeq" id="WP_076387980.1">
    <property type="nucleotide sequence ID" value="NZ_FTOI01000013.1"/>
</dbReference>
<gene>
    <name evidence="1" type="ORF">SAMN05421789_11366</name>
</gene>
<protein>
    <recommendedName>
        <fullName evidence="3">Plasmid mobilization relaxosome protein MobC</fullName>
    </recommendedName>
</protein>
<evidence type="ECO:0000313" key="1">
    <source>
        <dbReference type="EMBL" id="SIS96062.1"/>
    </source>
</evidence>
<dbReference type="STRING" id="713588.SAMN05421789_11366"/>
<evidence type="ECO:0008006" key="3">
    <source>
        <dbReference type="Google" id="ProtNLM"/>
    </source>
</evidence>
<dbReference type="Proteomes" id="UP000185839">
    <property type="component" value="Unassembled WGS sequence"/>
</dbReference>
<keyword evidence="2" id="KW-1185">Reference proteome</keyword>
<reference evidence="2" key="1">
    <citation type="submission" date="2017-01" db="EMBL/GenBank/DDBJ databases">
        <authorList>
            <person name="Varghese N."/>
            <person name="Submissions S."/>
        </authorList>
    </citation>
    <scope>NUCLEOTIDE SEQUENCE [LARGE SCALE GENOMIC DNA]</scope>
    <source>
        <strain evidence="2">DSM 23145</strain>
    </source>
</reference>